<protein>
    <recommendedName>
        <fullName evidence="4">Neuromedin U</fullName>
    </recommendedName>
</protein>
<evidence type="ECO:0000313" key="3">
    <source>
        <dbReference type="Proteomes" id="UP000253529"/>
    </source>
</evidence>
<dbReference type="RefSeq" id="WP_147262748.1">
    <property type="nucleotide sequence ID" value="NZ_QNRK01000012.1"/>
</dbReference>
<evidence type="ECO:0008006" key="4">
    <source>
        <dbReference type="Google" id="ProtNLM"/>
    </source>
</evidence>
<gene>
    <name evidence="2" type="ORF">DFR50_11271</name>
</gene>
<dbReference type="Proteomes" id="UP000253529">
    <property type="component" value="Unassembled WGS sequence"/>
</dbReference>
<keyword evidence="1" id="KW-0732">Signal</keyword>
<keyword evidence="3" id="KW-1185">Reference proteome</keyword>
<sequence>MIANSRTHSLAALAAACLLACAPAQAQQGPVASSAAAKPADDTAGESDTDLAKKLQNPIGDLYSFPFQSNTNFGVGPHPGTQEILNIQPVIPIHVNDDWNVITRTILPVVWNPDLSPLPSVPVGTGPTDFSAFLSPKNPTNGWLWGAGPIIQIPTVSGPGIGSNVWGAGPTAAIVYTNGPWVVGCLVNNIWSFGGTHGPLGNAYNNFLTQPFVNYNFGGGWYVTSAPIVTANWETPGTKWTVPIGGGAGRVFRLGKLPINLSLAAYYNLVRPEYGANWQWRTQLTFIF</sequence>
<feature type="signal peptide" evidence="1">
    <location>
        <begin position="1"/>
        <end position="26"/>
    </location>
</feature>
<organism evidence="2 3">
    <name type="scientific">Roseiarcus fermentans</name>
    <dbReference type="NCBI Taxonomy" id="1473586"/>
    <lineage>
        <taxon>Bacteria</taxon>
        <taxon>Pseudomonadati</taxon>
        <taxon>Pseudomonadota</taxon>
        <taxon>Alphaproteobacteria</taxon>
        <taxon>Hyphomicrobiales</taxon>
        <taxon>Roseiarcaceae</taxon>
        <taxon>Roseiarcus</taxon>
    </lineage>
</organism>
<dbReference type="OrthoDB" id="9809066at2"/>
<reference evidence="2 3" key="1">
    <citation type="submission" date="2018-06" db="EMBL/GenBank/DDBJ databases">
        <title>Genomic Encyclopedia of Type Strains, Phase IV (KMG-IV): sequencing the most valuable type-strain genomes for metagenomic binning, comparative biology and taxonomic classification.</title>
        <authorList>
            <person name="Goeker M."/>
        </authorList>
    </citation>
    <scope>NUCLEOTIDE SEQUENCE [LARGE SCALE GENOMIC DNA]</scope>
    <source>
        <strain evidence="2 3">DSM 24875</strain>
    </source>
</reference>
<proteinExistence type="predicted"/>
<comment type="caution">
    <text evidence="2">The sequence shown here is derived from an EMBL/GenBank/DDBJ whole genome shotgun (WGS) entry which is preliminary data.</text>
</comment>
<accession>A0A366FEI6</accession>
<dbReference type="PROSITE" id="PS51257">
    <property type="entry name" value="PROKAR_LIPOPROTEIN"/>
    <property type="match status" value="1"/>
</dbReference>
<name>A0A366FEI6_9HYPH</name>
<dbReference type="AlphaFoldDB" id="A0A366FEI6"/>
<feature type="chain" id="PRO_5016670468" description="Neuromedin U" evidence="1">
    <location>
        <begin position="27"/>
        <end position="288"/>
    </location>
</feature>
<evidence type="ECO:0000313" key="2">
    <source>
        <dbReference type="EMBL" id="RBP13102.1"/>
    </source>
</evidence>
<dbReference type="EMBL" id="QNRK01000012">
    <property type="protein sequence ID" value="RBP13102.1"/>
    <property type="molecule type" value="Genomic_DNA"/>
</dbReference>
<evidence type="ECO:0000256" key="1">
    <source>
        <dbReference type="SAM" id="SignalP"/>
    </source>
</evidence>